<dbReference type="EMBL" id="AVOT02012778">
    <property type="protein sequence ID" value="MBW0494849.1"/>
    <property type="molecule type" value="Genomic_DNA"/>
</dbReference>
<name>A0A9Q3D102_9BASI</name>
<accession>A0A9Q3D102</accession>
<comment type="caution">
    <text evidence="2">The sequence shown here is derived from an EMBL/GenBank/DDBJ whole genome shotgun (WGS) entry which is preliminary data.</text>
</comment>
<dbReference type="Proteomes" id="UP000765509">
    <property type="component" value="Unassembled WGS sequence"/>
</dbReference>
<evidence type="ECO:0000313" key="2">
    <source>
        <dbReference type="EMBL" id="MBW0494849.1"/>
    </source>
</evidence>
<feature type="compositionally biased region" description="Basic and acidic residues" evidence="1">
    <location>
        <begin position="9"/>
        <end position="20"/>
    </location>
</feature>
<organism evidence="2 3">
    <name type="scientific">Austropuccinia psidii MF-1</name>
    <dbReference type="NCBI Taxonomy" id="1389203"/>
    <lineage>
        <taxon>Eukaryota</taxon>
        <taxon>Fungi</taxon>
        <taxon>Dikarya</taxon>
        <taxon>Basidiomycota</taxon>
        <taxon>Pucciniomycotina</taxon>
        <taxon>Pucciniomycetes</taxon>
        <taxon>Pucciniales</taxon>
        <taxon>Sphaerophragmiaceae</taxon>
        <taxon>Austropuccinia</taxon>
    </lineage>
</organism>
<evidence type="ECO:0000313" key="3">
    <source>
        <dbReference type="Proteomes" id="UP000765509"/>
    </source>
</evidence>
<proteinExistence type="predicted"/>
<feature type="region of interest" description="Disordered" evidence="1">
    <location>
        <begin position="1"/>
        <end position="61"/>
    </location>
</feature>
<sequence>MDGIHLWKSKHDACNRRMEGKSPPPPKQVPKKAPIARNRNSNAKKKPQAENKGKGKAPATKPYIQHYRMPWKICFRWPEL</sequence>
<evidence type="ECO:0000256" key="1">
    <source>
        <dbReference type="SAM" id="MobiDB-lite"/>
    </source>
</evidence>
<gene>
    <name evidence="2" type="ORF">O181_034564</name>
</gene>
<keyword evidence="3" id="KW-1185">Reference proteome</keyword>
<reference evidence="2" key="1">
    <citation type="submission" date="2021-03" db="EMBL/GenBank/DDBJ databases">
        <title>Draft genome sequence of rust myrtle Austropuccinia psidii MF-1, a brazilian biotype.</title>
        <authorList>
            <person name="Quecine M.C."/>
            <person name="Pachon D.M.R."/>
            <person name="Bonatelli M.L."/>
            <person name="Correr F.H."/>
            <person name="Franceschini L.M."/>
            <person name="Leite T.F."/>
            <person name="Margarido G.R.A."/>
            <person name="Almeida C.A."/>
            <person name="Ferrarezi J.A."/>
            <person name="Labate C.A."/>
        </authorList>
    </citation>
    <scope>NUCLEOTIDE SEQUENCE</scope>
    <source>
        <strain evidence="2">MF-1</strain>
    </source>
</reference>
<protein>
    <submittedName>
        <fullName evidence="2">Uncharacterized protein</fullName>
    </submittedName>
</protein>
<dbReference type="AlphaFoldDB" id="A0A9Q3D102"/>